<keyword evidence="3" id="KW-1185">Reference proteome</keyword>
<feature type="compositionally biased region" description="Polar residues" evidence="1">
    <location>
        <begin position="64"/>
        <end position="81"/>
    </location>
</feature>
<organism evidence="2 3">
    <name type="scientific">Aristolochia fimbriata</name>
    <name type="common">White veined hardy Dutchman's pipe vine</name>
    <dbReference type="NCBI Taxonomy" id="158543"/>
    <lineage>
        <taxon>Eukaryota</taxon>
        <taxon>Viridiplantae</taxon>
        <taxon>Streptophyta</taxon>
        <taxon>Embryophyta</taxon>
        <taxon>Tracheophyta</taxon>
        <taxon>Spermatophyta</taxon>
        <taxon>Magnoliopsida</taxon>
        <taxon>Magnoliidae</taxon>
        <taxon>Piperales</taxon>
        <taxon>Aristolochiaceae</taxon>
        <taxon>Aristolochia</taxon>
    </lineage>
</organism>
<dbReference type="AlphaFoldDB" id="A0AAV7E6W6"/>
<evidence type="ECO:0000313" key="2">
    <source>
        <dbReference type="EMBL" id="KAG9444344.1"/>
    </source>
</evidence>
<proteinExistence type="predicted"/>
<dbReference type="Proteomes" id="UP000825729">
    <property type="component" value="Unassembled WGS sequence"/>
</dbReference>
<feature type="region of interest" description="Disordered" evidence="1">
    <location>
        <begin position="275"/>
        <end position="301"/>
    </location>
</feature>
<comment type="caution">
    <text evidence="2">The sequence shown here is derived from an EMBL/GenBank/DDBJ whole genome shotgun (WGS) entry which is preliminary data.</text>
</comment>
<sequence>MTQKKKRRLIRKVVEDCSTLHTRITRQRLSEGTVAVTAVQDQNVTLSSTARGTRSRQRGVHGTATDTGNGSTSQRTQSGLSAHQTMVPYSEVFVTKDAEKKYAILTKKKFQGELAIATKEFKIVLPLLEKLQLKGTISNFKSYSEEVVLEFYSNLEMLKKDIGNHIYVRGHWYVFYSNIVSEYLHLPVYAEELEEEEDVVMLQELTGGKLSVWPNSYSILASSLIPKYAALHKIAVWDWLPSTHRGSLSKRLVDFVYRRSFGLAEVLLTKNTDMIQNKPSTMPKSRRTTTTEETTTTLPHDLSPQCVNVSTYISDTLTAIHTDSVIVSSGVSVTTHVLLVTEAVPDTVLDAPADPASSGLRGLRFLPEFTALGESSSSMAPPPWPWSPAISLDDKLLDFLRKRGEIAQKEVVQCEKLACLKRHEVALIDHLLKEFGKLKKV</sequence>
<protein>
    <submittedName>
        <fullName evidence="2">Uncharacterized protein</fullName>
    </submittedName>
</protein>
<dbReference type="EMBL" id="JAINDJ010000006">
    <property type="protein sequence ID" value="KAG9444344.1"/>
    <property type="molecule type" value="Genomic_DNA"/>
</dbReference>
<name>A0AAV7E6W6_ARIFI</name>
<gene>
    <name evidence="2" type="ORF">H6P81_015684</name>
</gene>
<reference evidence="2 3" key="1">
    <citation type="submission" date="2021-07" db="EMBL/GenBank/DDBJ databases">
        <title>The Aristolochia fimbriata genome: insights into angiosperm evolution, floral development and chemical biosynthesis.</title>
        <authorList>
            <person name="Jiao Y."/>
        </authorList>
    </citation>
    <scope>NUCLEOTIDE SEQUENCE [LARGE SCALE GENOMIC DNA]</scope>
    <source>
        <strain evidence="2">IBCAS-2021</strain>
        <tissue evidence="2">Leaf</tissue>
    </source>
</reference>
<feature type="region of interest" description="Disordered" evidence="1">
    <location>
        <begin position="46"/>
        <end position="81"/>
    </location>
</feature>
<evidence type="ECO:0000313" key="3">
    <source>
        <dbReference type="Proteomes" id="UP000825729"/>
    </source>
</evidence>
<accession>A0AAV7E6W6</accession>
<evidence type="ECO:0000256" key="1">
    <source>
        <dbReference type="SAM" id="MobiDB-lite"/>
    </source>
</evidence>